<organism evidence="3 4">
    <name type="scientific">Fluviicola taffensis (strain DSM 16823 / NCIMB 13979 / RW262)</name>
    <dbReference type="NCBI Taxonomy" id="755732"/>
    <lineage>
        <taxon>Bacteria</taxon>
        <taxon>Pseudomonadati</taxon>
        <taxon>Bacteroidota</taxon>
        <taxon>Flavobacteriia</taxon>
        <taxon>Flavobacteriales</taxon>
        <taxon>Crocinitomicaceae</taxon>
        <taxon>Fluviicola</taxon>
    </lineage>
</organism>
<reference evidence="4" key="2">
    <citation type="submission" date="2011-02" db="EMBL/GenBank/DDBJ databases">
        <title>The complete genome of Fluviicola taffensis DSM 16823.</title>
        <authorList>
            <consortium name="US DOE Joint Genome Institute (JGI-PGF)"/>
            <person name="Lucas S."/>
            <person name="Copeland A."/>
            <person name="Lapidus A."/>
            <person name="Bruce D."/>
            <person name="Goodwin L."/>
            <person name="Pitluck S."/>
            <person name="Kyrpides N."/>
            <person name="Mavromatis K."/>
            <person name="Ivanova N."/>
            <person name="Mikhailova N."/>
            <person name="Pagani I."/>
            <person name="Chertkov O."/>
            <person name="Detter J.C."/>
            <person name="Han C."/>
            <person name="Tapia R."/>
            <person name="Land M."/>
            <person name="Hauser L."/>
            <person name="Markowitz V."/>
            <person name="Cheng J.-F."/>
            <person name="Hugenholtz P."/>
            <person name="Woyke T."/>
            <person name="Wu D."/>
            <person name="Tindall B."/>
            <person name="Pomrenke H.G."/>
            <person name="Brambilla E."/>
            <person name="Klenk H.-P."/>
            <person name="Eisen J.A."/>
        </authorList>
    </citation>
    <scope>NUCLEOTIDE SEQUENCE [LARGE SCALE GENOMIC DNA]</scope>
    <source>
        <strain evidence="4">DSM 16823 / RW262 / RW262</strain>
    </source>
</reference>
<dbReference type="PROSITE" id="PS51371">
    <property type="entry name" value="CBS"/>
    <property type="match status" value="1"/>
</dbReference>
<dbReference type="InterPro" id="IPR000644">
    <property type="entry name" value="CBS_dom"/>
</dbReference>
<proteinExistence type="predicted"/>
<dbReference type="SUPFAM" id="SSF53448">
    <property type="entry name" value="Nucleotide-diphospho-sugar transferases"/>
    <property type="match status" value="1"/>
</dbReference>
<dbReference type="eggNOG" id="COG2905">
    <property type="taxonomic scope" value="Bacteria"/>
</dbReference>
<accession>F2IA09</accession>
<name>F2IA09_FLUTR</name>
<dbReference type="SUPFAM" id="SSF54631">
    <property type="entry name" value="CBS-domain pair"/>
    <property type="match status" value="1"/>
</dbReference>
<keyword evidence="3" id="KW-0808">Transferase</keyword>
<dbReference type="InterPro" id="IPR005835">
    <property type="entry name" value="NTP_transferase_dom"/>
</dbReference>
<dbReference type="EMBL" id="CP002542">
    <property type="protein sequence ID" value="AEA44167.1"/>
    <property type="molecule type" value="Genomic_DNA"/>
</dbReference>
<dbReference type="AlphaFoldDB" id="F2IA09"/>
<sequence>MINSAIHTLPDNASIKDGLEQLNTVNGEAVFVLDANEKVIGTITDGDIRRGLINGKTINDSIREVMHTEFRHIKLENYRISAIDKIKQQLIGMLPVIDEAGKLVKLLDLKKLRTVLPVEVLLMAGGRGERLKPLTDDIPKPMLQVGTKPIIEHNIDRLALYGIEKLHVSVKYKAEQIMDYFKDGSEKGLNIKYIREEEPLGTLGAIRLIDEIATPAILVMNSDLLTNIDFEDFYRLFEESEADMIVASTPYRVDIPYGVLETNGNQITSLKEKPSYVYFSNAGIYLIRTSLLDRVPKGKFYNATDLMDELIAEGKKVINYPIVHYWLDIGKPEDFKKAQEDIKHIRF</sequence>
<dbReference type="InterPro" id="IPR050486">
    <property type="entry name" value="Mannose-1P_guanyltransferase"/>
</dbReference>
<dbReference type="Gene3D" id="3.90.550.10">
    <property type="entry name" value="Spore Coat Polysaccharide Biosynthesis Protein SpsA, Chain A"/>
    <property type="match status" value="1"/>
</dbReference>
<dbReference type="Gene3D" id="3.10.580.10">
    <property type="entry name" value="CBS-domain"/>
    <property type="match status" value="1"/>
</dbReference>
<keyword evidence="4" id="KW-1185">Reference proteome</keyword>
<dbReference type="InterPro" id="IPR029044">
    <property type="entry name" value="Nucleotide-diphossugar_trans"/>
</dbReference>
<dbReference type="STRING" id="755732.Fluta_2181"/>
<reference evidence="3 4" key="1">
    <citation type="journal article" date="2011" name="Stand. Genomic Sci.">
        <title>Complete genome sequence of the gliding freshwater bacterium Fluviicola taffensis type strain (RW262).</title>
        <authorList>
            <person name="Woyke T."/>
            <person name="Chertkov O."/>
            <person name="Lapidus A."/>
            <person name="Nolan M."/>
            <person name="Lucas S."/>
            <person name="Del Rio T.G."/>
            <person name="Tice H."/>
            <person name="Cheng J.F."/>
            <person name="Tapia R."/>
            <person name="Han C."/>
            <person name="Goodwin L."/>
            <person name="Pitluck S."/>
            <person name="Liolios K."/>
            <person name="Pagani I."/>
            <person name="Ivanova N."/>
            <person name="Huntemann M."/>
            <person name="Mavromatis K."/>
            <person name="Mikhailova N."/>
            <person name="Pati A."/>
            <person name="Chen A."/>
            <person name="Palaniappan K."/>
            <person name="Land M."/>
            <person name="Hauser L."/>
            <person name="Brambilla E.M."/>
            <person name="Rohde M."/>
            <person name="Mwirichia R."/>
            <person name="Sikorski J."/>
            <person name="Tindall B.J."/>
            <person name="Goker M."/>
            <person name="Bristow J."/>
            <person name="Eisen J.A."/>
            <person name="Markowitz V."/>
            <person name="Hugenholtz P."/>
            <person name="Klenk H.P."/>
            <person name="Kyrpides N.C."/>
        </authorList>
    </citation>
    <scope>NUCLEOTIDE SEQUENCE [LARGE SCALE GENOMIC DNA]</scope>
    <source>
        <strain evidence="4">DSM 16823 / RW262 / RW262</strain>
    </source>
</reference>
<dbReference type="Pfam" id="PF00483">
    <property type="entry name" value="NTP_transferase"/>
    <property type="match status" value="1"/>
</dbReference>
<dbReference type="Proteomes" id="UP000007463">
    <property type="component" value="Chromosome"/>
</dbReference>
<dbReference type="eggNOG" id="COG1208">
    <property type="taxonomic scope" value="Bacteria"/>
</dbReference>
<dbReference type="RefSeq" id="WP_013686937.1">
    <property type="nucleotide sequence ID" value="NC_015321.1"/>
</dbReference>
<dbReference type="GO" id="GO:0016740">
    <property type="term" value="F:transferase activity"/>
    <property type="evidence" value="ECO:0007669"/>
    <property type="project" value="UniProtKB-KW"/>
</dbReference>
<dbReference type="OrthoDB" id="9813880at2"/>
<protein>
    <submittedName>
        <fullName evidence="3">Nucleotidyl transferase</fullName>
    </submittedName>
</protein>
<dbReference type="PANTHER" id="PTHR22572">
    <property type="entry name" value="SUGAR-1-PHOSPHATE GUANYL TRANSFERASE"/>
    <property type="match status" value="1"/>
</dbReference>
<dbReference type="HOGENOM" id="CLU_045375_0_0_10"/>
<evidence type="ECO:0000313" key="3">
    <source>
        <dbReference type="EMBL" id="AEA44167.1"/>
    </source>
</evidence>
<dbReference type="InterPro" id="IPR046342">
    <property type="entry name" value="CBS_dom_sf"/>
</dbReference>
<dbReference type="Pfam" id="PF00571">
    <property type="entry name" value="CBS"/>
    <property type="match status" value="1"/>
</dbReference>
<evidence type="ECO:0000313" key="4">
    <source>
        <dbReference type="Proteomes" id="UP000007463"/>
    </source>
</evidence>
<dbReference type="CDD" id="cd06426">
    <property type="entry name" value="NTP_transferase_like_2"/>
    <property type="match status" value="1"/>
</dbReference>
<feature type="domain" description="CBS" evidence="2">
    <location>
        <begin position="1"/>
        <end position="61"/>
    </location>
</feature>
<dbReference type="KEGG" id="fte:Fluta_2181"/>
<gene>
    <name evidence="3" type="ordered locus">Fluta_2181</name>
</gene>
<evidence type="ECO:0000256" key="1">
    <source>
        <dbReference type="PROSITE-ProRule" id="PRU00703"/>
    </source>
</evidence>
<keyword evidence="1" id="KW-0129">CBS domain</keyword>
<evidence type="ECO:0000259" key="2">
    <source>
        <dbReference type="PROSITE" id="PS51371"/>
    </source>
</evidence>